<dbReference type="EMBL" id="JAAIVJ010000018">
    <property type="protein sequence ID" value="NEY92028.1"/>
    <property type="molecule type" value="Genomic_DNA"/>
</dbReference>
<sequence length="110" mass="12632">MSTPRPPRRQSDATLVYDSTIESYLSGIKVYDLTYSRHRNHDGDCNVNVRFSIGSYDASGAFDWRRAKVQDVPGWVFNTSYAQCSDARFRGVGLEWRDYEGTKGTEMVEY</sequence>
<organism evidence="1 2">
    <name type="scientific">Tabrizicola oligotrophica</name>
    <dbReference type="NCBI Taxonomy" id="2710650"/>
    <lineage>
        <taxon>Bacteria</taxon>
        <taxon>Pseudomonadati</taxon>
        <taxon>Pseudomonadota</taxon>
        <taxon>Alphaproteobacteria</taxon>
        <taxon>Rhodobacterales</taxon>
        <taxon>Paracoccaceae</taxon>
        <taxon>Tabrizicola</taxon>
    </lineage>
</organism>
<dbReference type="AlphaFoldDB" id="A0A6M0QX02"/>
<protein>
    <submittedName>
        <fullName evidence="1">Uncharacterized protein</fullName>
    </submittedName>
</protein>
<dbReference type="Proteomes" id="UP000477782">
    <property type="component" value="Unassembled WGS sequence"/>
</dbReference>
<reference evidence="1 2" key="1">
    <citation type="submission" date="2020-02" db="EMBL/GenBank/DDBJ databases">
        <authorList>
            <person name="Chen W.-M."/>
        </authorList>
    </citation>
    <scope>NUCLEOTIDE SEQUENCE [LARGE SCALE GENOMIC DNA]</scope>
    <source>
        <strain evidence="1 2">KMS-5</strain>
    </source>
</reference>
<comment type="caution">
    <text evidence="1">The sequence shown here is derived from an EMBL/GenBank/DDBJ whole genome shotgun (WGS) entry which is preliminary data.</text>
</comment>
<dbReference type="RefSeq" id="WP_164627975.1">
    <property type="nucleotide sequence ID" value="NZ_JAAIVJ010000018.1"/>
</dbReference>
<evidence type="ECO:0000313" key="2">
    <source>
        <dbReference type="Proteomes" id="UP000477782"/>
    </source>
</evidence>
<keyword evidence="2" id="KW-1185">Reference proteome</keyword>
<name>A0A6M0QX02_9RHOB</name>
<accession>A0A6M0QX02</accession>
<gene>
    <name evidence="1" type="ORF">G4Z14_17190</name>
</gene>
<proteinExistence type="predicted"/>
<evidence type="ECO:0000313" key="1">
    <source>
        <dbReference type="EMBL" id="NEY92028.1"/>
    </source>
</evidence>